<evidence type="ECO:0000256" key="8">
    <source>
        <dbReference type="ARBA" id="ARBA00023180"/>
    </source>
</evidence>
<evidence type="ECO:0000256" key="1">
    <source>
        <dbReference type="ARBA" id="ARBA00004651"/>
    </source>
</evidence>
<evidence type="ECO:0000256" key="3">
    <source>
        <dbReference type="ARBA" id="ARBA00022692"/>
    </source>
</evidence>
<dbReference type="GO" id="GO:0005886">
    <property type="term" value="C:plasma membrane"/>
    <property type="evidence" value="ECO:0007669"/>
    <property type="project" value="UniProtKB-SubCell"/>
</dbReference>
<evidence type="ECO:0000313" key="12">
    <source>
        <dbReference type="Proteomes" id="UP000035681"/>
    </source>
</evidence>
<evidence type="ECO:0000313" key="13">
    <source>
        <dbReference type="WBParaSite" id="TCONS_00001323.p1"/>
    </source>
</evidence>
<dbReference type="PROSITE" id="PS50262">
    <property type="entry name" value="G_PROTEIN_RECEP_F1_2"/>
    <property type="match status" value="1"/>
</dbReference>
<protein>
    <submittedName>
        <fullName evidence="13">G_PROTEIN_RECEP_F1_2 domain-containing protein</fullName>
    </submittedName>
</protein>
<keyword evidence="3 10" id="KW-0812">Transmembrane</keyword>
<organism evidence="12 13">
    <name type="scientific">Strongyloides stercoralis</name>
    <name type="common">Threadworm</name>
    <dbReference type="NCBI Taxonomy" id="6248"/>
    <lineage>
        <taxon>Eukaryota</taxon>
        <taxon>Metazoa</taxon>
        <taxon>Ecdysozoa</taxon>
        <taxon>Nematoda</taxon>
        <taxon>Chromadorea</taxon>
        <taxon>Rhabditida</taxon>
        <taxon>Tylenchina</taxon>
        <taxon>Panagrolaimomorpha</taxon>
        <taxon>Strongyloidoidea</taxon>
        <taxon>Strongyloididae</taxon>
        <taxon>Strongyloides</taxon>
    </lineage>
</organism>
<dbReference type="InterPro" id="IPR019430">
    <property type="entry name" value="7TM_GPCR_serpentine_rcpt_Srx"/>
</dbReference>
<evidence type="ECO:0000256" key="9">
    <source>
        <dbReference type="ARBA" id="ARBA00023224"/>
    </source>
</evidence>
<keyword evidence="9" id="KW-0807">Transducer</keyword>
<dbReference type="InterPro" id="IPR017452">
    <property type="entry name" value="GPCR_Rhodpsn_7TM"/>
</dbReference>
<proteinExistence type="predicted"/>
<reference evidence="13" key="1">
    <citation type="submission" date="2024-02" db="UniProtKB">
        <authorList>
            <consortium name="WormBaseParasite"/>
        </authorList>
    </citation>
    <scope>IDENTIFICATION</scope>
</reference>
<dbReference type="WBParaSite" id="TCONS_00001323.p1">
    <property type="protein sequence ID" value="TCONS_00001323.p1"/>
    <property type="gene ID" value="XLOC_001228"/>
</dbReference>
<evidence type="ECO:0000256" key="10">
    <source>
        <dbReference type="SAM" id="Phobius"/>
    </source>
</evidence>
<dbReference type="Pfam" id="PF10328">
    <property type="entry name" value="7TM_GPCR_Srx"/>
    <property type="match status" value="1"/>
</dbReference>
<feature type="transmembrane region" description="Helical" evidence="10">
    <location>
        <begin position="127"/>
        <end position="149"/>
    </location>
</feature>
<dbReference type="SUPFAM" id="SSF81321">
    <property type="entry name" value="Family A G protein-coupled receptor-like"/>
    <property type="match status" value="1"/>
</dbReference>
<evidence type="ECO:0000256" key="4">
    <source>
        <dbReference type="ARBA" id="ARBA00022989"/>
    </source>
</evidence>
<keyword evidence="2" id="KW-1003">Cell membrane</keyword>
<keyword evidence="7" id="KW-0675">Receptor</keyword>
<keyword evidence="6 10" id="KW-0472">Membrane</keyword>
<name>A0AAF5CT11_STRER</name>
<evidence type="ECO:0000256" key="5">
    <source>
        <dbReference type="ARBA" id="ARBA00023040"/>
    </source>
</evidence>
<dbReference type="Gene3D" id="1.20.1070.10">
    <property type="entry name" value="Rhodopsin 7-helix transmembrane proteins"/>
    <property type="match status" value="1"/>
</dbReference>
<dbReference type="GO" id="GO:0004930">
    <property type="term" value="F:G protein-coupled receptor activity"/>
    <property type="evidence" value="ECO:0007669"/>
    <property type="project" value="UniProtKB-KW"/>
</dbReference>
<comment type="subcellular location">
    <subcellularLocation>
        <location evidence="1">Cell membrane</location>
        <topology evidence="1">Multi-pass membrane protein</topology>
    </subcellularLocation>
</comment>
<accession>A0AAF5CT11</accession>
<dbReference type="CDD" id="cd00637">
    <property type="entry name" value="7tm_classA_rhodopsin-like"/>
    <property type="match status" value="1"/>
</dbReference>
<keyword evidence="8" id="KW-0325">Glycoprotein</keyword>
<feature type="transmembrane region" description="Helical" evidence="10">
    <location>
        <begin position="389"/>
        <end position="418"/>
    </location>
</feature>
<feature type="transmembrane region" description="Helical" evidence="10">
    <location>
        <begin position="83"/>
        <end position="107"/>
    </location>
</feature>
<keyword evidence="4 10" id="KW-1133">Transmembrane helix</keyword>
<dbReference type="Proteomes" id="UP000035681">
    <property type="component" value="Unplaced"/>
</dbReference>
<evidence type="ECO:0000259" key="11">
    <source>
        <dbReference type="PROSITE" id="PS50262"/>
    </source>
</evidence>
<evidence type="ECO:0000256" key="6">
    <source>
        <dbReference type="ARBA" id="ARBA00023136"/>
    </source>
</evidence>
<keyword evidence="12" id="KW-1185">Reference proteome</keyword>
<evidence type="ECO:0000256" key="2">
    <source>
        <dbReference type="ARBA" id="ARBA00022475"/>
    </source>
</evidence>
<sequence length="624" mass="72263">MNEILSLQTNNTSTISTNYINLSTNIFFNGQNISNIQYKVSIDSWGLLFGIICDILASIGLFLNFYVVYALLANRKRMLSNIFYVLVLHCSIVDIVRGVCLIINGLPNLLTSLGMTMSGRQGLLNKTQYATLILRSCNLLTIFNLLIFTTNEFIVIKFPLHYRRYFSRRTVIFLICLGWIISILFGIGYVILNTVFERKSIMIKTEDNDWDRYMNNQSQNIENNFNDNFEDESFKNFSDIINDDDNNDYDDIDWDKWLEIESNNSTIVKRTESSGINPATMSSLVIFILCYICLFIVVICYGIILKKIRKFHSSSKFKGNNACLQESKKIVNKIQLNKRVSQNSFAHTNIPSNRSSVMGKNNSSPLKVSFKRGNSYKRWKSHIMSRHKYLIVIGSVLFVDILFLIPYSTIQMISILYITNQLSTSIISSTFRWGLQLMIGIHSVCQPMCYFRMNEFRQMACLKRKVIILKKNNSKNELARKKSFSTAGKKTFNFTKSNFNNNEDAIQKILKEQSIKLLNNFNGHDSMPNLNNNYDFNNKECLDESKNDTIEDISLNLISRNINYMSRRMNSHKELRKQRSFTRQNYPSIHQKRLSLFSKLVNDDEIAVIGVPLIKQRNGRSMDL</sequence>
<feature type="transmembrane region" description="Helical" evidence="10">
    <location>
        <begin position="47"/>
        <end position="71"/>
    </location>
</feature>
<feature type="domain" description="G-protein coupled receptors family 1 profile" evidence="11">
    <location>
        <begin position="63"/>
        <end position="450"/>
    </location>
</feature>
<dbReference type="AlphaFoldDB" id="A0AAF5CT11"/>
<feature type="transmembrane region" description="Helical" evidence="10">
    <location>
        <begin position="284"/>
        <end position="305"/>
    </location>
</feature>
<dbReference type="PANTHER" id="PTHR24246:SF27">
    <property type="entry name" value="ADENOSINE RECEPTOR, ISOFORM A"/>
    <property type="match status" value="1"/>
</dbReference>
<evidence type="ECO:0000256" key="7">
    <source>
        <dbReference type="ARBA" id="ARBA00023170"/>
    </source>
</evidence>
<keyword evidence="5" id="KW-0297">G-protein coupled receptor</keyword>
<dbReference type="PANTHER" id="PTHR24246">
    <property type="entry name" value="OLFACTORY RECEPTOR AND ADENOSINE RECEPTOR"/>
    <property type="match status" value="1"/>
</dbReference>
<feature type="transmembrane region" description="Helical" evidence="10">
    <location>
        <begin position="170"/>
        <end position="192"/>
    </location>
</feature>